<proteinExistence type="predicted"/>
<organism evidence="3 4">
    <name type="scientific">Cryptotermes secundus</name>
    <dbReference type="NCBI Taxonomy" id="105785"/>
    <lineage>
        <taxon>Eukaryota</taxon>
        <taxon>Metazoa</taxon>
        <taxon>Ecdysozoa</taxon>
        <taxon>Arthropoda</taxon>
        <taxon>Hexapoda</taxon>
        <taxon>Insecta</taxon>
        <taxon>Pterygota</taxon>
        <taxon>Neoptera</taxon>
        <taxon>Polyneoptera</taxon>
        <taxon>Dictyoptera</taxon>
        <taxon>Blattodea</taxon>
        <taxon>Blattoidea</taxon>
        <taxon>Termitoidae</taxon>
        <taxon>Kalotermitidae</taxon>
        <taxon>Cryptotermitinae</taxon>
        <taxon>Cryptotermes</taxon>
    </lineage>
</organism>
<dbReference type="STRING" id="105785.A0A2J7R2J8"/>
<comment type="caution">
    <text evidence="3">The sequence shown here is derived from an EMBL/GenBank/DDBJ whole genome shotgun (WGS) entry which is preliminary data.</text>
</comment>
<feature type="compositionally biased region" description="Basic and acidic residues" evidence="1">
    <location>
        <begin position="205"/>
        <end position="222"/>
    </location>
</feature>
<dbReference type="InterPro" id="IPR031959">
    <property type="entry name" value="DUF4779"/>
</dbReference>
<reference evidence="3 4" key="1">
    <citation type="submission" date="2017-12" db="EMBL/GenBank/DDBJ databases">
        <title>Hemimetabolous genomes reveal molecular basis of termite eusociality.</title>
        <authorList>
            <person name="Harrison M.C."/>
            <person name="Jongepier E."/>
            <person name="Robertson H.M."/>
            <person name="Arning N."/>
            <person name="Bitard-Feildel T."/>
            <person name="Chao H."/>
            <person name="Childers C.P."/>
            <person name="Dinh H."/>
            <person name="Doddapaneni H."/>
            <person name="Dugan S."/>
            <person name="Gowin J."/>
            <person name="Greiner C."/>
            <person name="Han Y."/>
            <person name="Hu H."/>
            <person name="Hughes D.S.T."/>
            <person name="Huylmans A.-K."/>
            <person name="Kemena C."/>
            <person name="Kremer L.P.M."/>
            <person name="Lee S.L."/>
            <person name="Lopez-Ezquerra A."/>
            <person name="Mallet L."/>
            <person name="Monroy-Kuhn J.M."/>
            <person name="Moser A."/>
            <person name="Murali S.C."/>
            <person name="Muzny D.M."/>
            <person name="Otani S."/>
            <person name="Piulachs M.-D."/>
            <person name="Poelchau M."/>
            <person name="Qu J."/>
            <person name="Schaub F."/>
            <person name="Wada-Katsumata A."/>
            <person name="Worley K.C."/>
            <person name="Xie Q."/>
            <person name="Ylla G."/>
            <person name="Poulsen M."/>
            <person name="Gibbs R.A."/>
            <person name="Schal C."/>
            <person name="Richards S."/>
            <person name="Belles X."/>
            <person name="Korb J."/>
            <person name="Bornberg-Bauer E."/>
        </authorList>
    </citation>
    <scope>NUCLEOTIDE SEQUENCE [LARGE SCALE GENOMIC DNA]</scope>
    <source>
        <tissue evidence="3">Whole body</tissue>
    </source>
</reference>
<evidence type="ECO:0000313" key="3">
    <source>
        <dbReference type="EMBL" id="PNF35058.1"/>
    </source>
</evidence>
<gene>
    <name evidence="3" type="ORF">B7P43_G09459</name>
</gene>
<feature type="compositionally biased region" description="Basic residues" evidence="1">
    <location>
        <begin position="190"/>
        <end position="199"/>
    </location>
</feature>
<feature type="signal peptide" evidence="2">
    <location>
        <begin position="1"/>
        <end position="33"/>
    </location>
</feature>
<dbReference type="Pfam" id="PF16009">
    <property type="entry name" value="DUF4779"/>
    <property type="match status" value="1"/>
</dbReference>
<feature type="chain" id="PRO_5014428228" evidence="2">
    <location>
        <begin position="34"/>
        <end position="423"/>
    </location>
</feature>
<name>A0A2J7R2J8_9NEOP</name>
<keyword evidence="2" id="KW-0732">Signal</keyword>
<feature type="region of interest" description="Disordered" evidence="1">
    <location>
        <begin position="130"/>
        <end position="222"/>
    </location>
</feature>
<protein>
    <submittedName>
        <fullName evidence="3">Uncharacterized protein</fullName>
    </submittedName>
</protein>
<dbReference type="Proteomes" id="UP000235965">
    <property type="component" value="Unassembled WGS sequence"/>
</dbReference>
<sequence length="423" mass="46757">MHEPCFLTAFAITMSPALCVVILTLSVLSAVGALKNVDVELIPEEQKTVSADVGKSLSLGVDNSEWKRRNFVDMMDDQMTAGSEYYGPAVIGSYAEQQKKEGDSYKLQDAKDTRGEVGFYGIARQKGSRGRVSEDGYTADHQSTHRDKQNSGYYGDKNGAHKAYDAGRSSYGGQDFNRQGQAGAAYGARGGRRKGHHSTGFKNSYHKDESGNKSRFFDDSNDEVGHYLYDSRDGTFRDRGVDTHHGKYEGGAYQDTARGKQGKFGASAAYDDSQGHKGRYANDEYHKDKTGYNQQQGGESFGRNLQGNRNEEAGRLYHEVAGGHVRPPIVGHVSPSGIYNYEGDSGYYSPKAHHTEINYPVPYTNIYKDKLGEQGAYDGPIHDGELKGKGYAEYIDTGASEYYPETRAEIDNYDEPNYYSSIN</sequence>
<dbReference type="EMBL" id="NEVH01007828">
    <property type="protein sequence ID" value="PNF35058.1"/>
    <property type="molecule type" value="Genomic_DNA"/>
</dbReference>
<feature type="compositionally biased region" description="Low complexity" evidence="1">
    <location>
        <begin position="178"/>
        <end position="187"/>
    </location>
</feature>
<dbReference type="InParanoid" id="A0A2J7R2J8"/>
<evidence type="ECO:0000256" key="2">
    <source>
        <dbReference type="SAM" id="SignalP"/>
    </source>
</evidence>
<dbReference type="AlphaFoldDB" id="A0A2J7R2J8"/>
<keyword evidence="4" id="KW-1185">Reference proteome</keyword>
<accession>A0A2J7R2J8</accession>
<evidence type="ECO:0000256" key="1">
    <source>
        <dbReference type="SAM" id="MobiDB-lite"/>
    </source>
</evidence>
<evidence type="ECO:0000313" key="4">
    <source>
        <dbReference type="Proteomes" id="UP000235965"/>
    </source>
</evidence>